<dbReference type="Pfam" id="PF13567">
    <property type="entry name" value="DUF4131"/>
    <property type="match status" value="1"/>
</dbReference>
<evidence type="ECO:0000256" key="4">
    <source>
        <dbReference type="ARBA" id="ARBA00022989"/>
    </source>
</evidence>
<dbReference type="PANTHER" id="PTHR30619:SF1">
    <property type="entry name" value="RECOMBINATION PROTEIN 2"/>
    <property type="match status" value="1"/>
</dbReference>
<evidence type="ECO:0000313" key="9">
    <source>
        <dbReference type="EMBL" id="MFD0863703.1"/>
    </source>
</evidence>
<evidence type="ECO:0000259" key="7">
    <source>
        <dbReference type="Pfam" id="PF03772"/>
    </source>
</evidence>
<gene>
    <name evidence="9" type="ORF">ACFQ1M_15925</name>
</gene>
<feature type="domain" description="ComEC/Rec2-related protein" evidence="7">
    <location>
        <begin position="233"/>
        <end position="500"/>
    </location>
</feature>
<keyword evidence="2" id="KW-1003">Cell membrane</keyword>
<evidence type="ECO:0000256" key="2">
    <source>
        <dbReference type="ARBA" id="ARBA00022475"/>
    </source>
</evidence>
<evidence type="ECO:0000256" key="6">
    <source>
        <dbReference type="SAM" id="Phobius"/>
    </source>
</evidence>
<evidence type="ECO:0000256" key="5">
    <source>
        <dbReference type="ARBA" id="ARBA00023136"/>
    </source>
</evidence>
<dbReference type="NCBIfam" id="TIGR00360">
    <property type="entry name" value="ComEC_N-term"/>
    <property type="match status" value="1"/>
</dbReference>
<evidence type="ECO:0000259" key="8">
    <source>
        <dbReference type="Pfam" id="PF13567"/>
    </source>
</evidence>
<comment type="subcellular location">
    <subcellularLocation>
        <location evidence="1">Cell membrane</location>
        <topology evidence="1">Multi-pass membrane protein</topology>
    </subcellularLocation>
</comment>
<keyword evidence="10" id="KW-1185">Reference proteome</keyword>
<dbReference type="EMBL" id="JBHTJH010000017">
    <property type="protein sequence ID" value="MFD0863703.1"/>
    <property type="molecule type" value="Genomic_DNA"/>
</dbReference>
<proteinExistence type="predicted"/>
<feature type="domain" description="DUF4131" evidence="8">
    <location>
        <begin position="27"/>
        <end position="190"/>
    </location>
</feature>
<comment type="caution">
    <text evidence="9">The sequence shown here is derived from an EMBL/GenBank/DDBJ whole genome shotgun (WGS) entry which is preliminary data.</text>
</comment>
<reference evidence="10" key="1">
    <citation type="journal article" date="2019" name="Int. J. Syst. Evol. Microbiol.">
        <title>The Global Catalogue of Microorganisms (GCM) 10K type strain sequencing project: providing services to taxonomists for standard genome sequencing and annotation.</title>
        <authorList>
            <consortium name="The Broad Institute Genomics Platform"/>
            <consortium name="The Broad Institute Genome Sequencing Center for Infectious Disease"/>
            <person name="Wu L."/>
            <person name="Ma J."/>
        </authorList>
    </citation>
    <scope>NUCLEOTIDE SEQUENCE [LARGE SCALE GENOMIC DNA]</scope>
    <source>
        <strain evidence="10">CCUG 62952</strain>
    </source>
</reference>
<feature type="transmembrane region" description="Helical" evidence="6">
    <location>
        <begin position="32"/>
        <end position="50"/>
    </location>
</feature>
<evidence type="ECO:0000256" key="3">
    <source>
        <dbReference type="ARBA" id="ARBA00022692"/>
    </source>
</evidence>
<dbReference type="Pfam" id="PF03772">
    <property type="entry name" value="Competence"/>
    <property type="match status" value="1"/>
</dbReference>
<organism evidence="9 10">
    <name type="scientific">Sungkyunkwania multivorans</name>
    <dbReference type="NCBI Taxonomy" id="1173618"/>
    <lineage>
        <taxon>Bacteria</taxon>
        <taxon>Pseudomonadati</taxon>
        <taxon>Bacteroidota</taxon>
        <taxon>Flavobacteriia</taxon>
        <taxon>Flavobacteriales</taxon>
        <taxon>Flavobacteriaceae</taxon>
        <taxon>Sungkyunkwania</taxon>
    </lineage>
</organism>
<feature type="transmembrane region" description="Helical" evidence="6">
    <location>
        <begin position="448"/>
        <end position="468"/>
    </location>
</feature>
<feature type="transmembrane region" description="Helical" evidence="6">
    <location>
        <begin position="480"/>
        <end position="499"/>
    </location>
</feature>
<feature type="transmembrane region" description="Helical" evidence="6">
    <location>
        <begin position="506"/>
        <end position="523"/>
    </location>
</feature>
<dbReference type="InterPro" id="IPR052159">
    <property type="entry name" value="Competence_DNA_uptake"/>
</dbReference>
<dbReference type="RefSeq" id="WP_386409978.1">
    <property type="nucleotide sequence ID" value="NZ_JBHTJH010000017.1"/>
</dbReference>
<evidence type="ECO:0000256" key="1">
    <source>
        <dbReference type="ARBA" id="ARBA00004651"/>
    </source>
</evidence>
<dbReference type="Proteomes" id="UP001596978">
    <property type="component" value="Unassembled WGS sequence"/>
</dbReference>
<feature type="transmembrane region" description="Helical" evidence="6">
    <location>
        <begin position="414"/>
        <end position="441"/>
    </location>
</feature>
<dbReference type="InterPro" id="IPR025405">
    <property type="entry name" value="DUF4131"/>
</dbReference>
<keyword evidence="3 6" id="KW-0812">Transmembrane</keyword>
<protein>
    <submittedName>
        <fullName evidence="9">ComEC/Rec2 family competence protein</fullName>
    </submittedName>
</protein>
<feature type="transmembrane region" description="Helical" evidence="6">
    <location>
        <begin position="253"/>
        <end position="276"/>
    </location>
</feature>
<keyword evidence="5 6" id="KW-0472">Membrane</keyword>
<feature type="transmembrane region" description="Helical" evidence="6">
    <location>
        <begin position="385"/>
        <end position="408"/>
    </location>
</feature>
<sequence length="677" mass="76305">MKLLNFTIIKLTLSLIVGILLGSHFSIPFGRLLLGLSILFAALLFLFIRSRNSYRPFWLFDMVVIGITIIIGSLTVYVHEAKNDQHHYSHLIDESNEVVFTAKVREVLKPNAFQQRYVLKLQKLNDHKVHGKVILNVSRDSTYKPLLVDEVITTKATLVPIGGPLNPHQFDYRTYLKRRYIYHQVTLAPNQIASVQKKPSTIFGLSFRLRNRIMNSLNAHDVDPDALSIINALLLGQRQDISKETYGNYVDAGAIHILAVSGLHVAIVIGILYLLLTPLTYFKNGRKIQTLFIVLAVWSFAVIAGLSPSVVRAATMFSLLTVALNSNRLTNTTNVVAASMFVLLLTNPNYLFEVGFQMSYAAVLAIVWFNPVFNKLLVFPKGLRWVWNTFTISCAAQLGVLPIGLFYFHQFPGLFFITNLVIIPLLGMIIGLGILVILLALLNVLPLFVANIYGLIIGSMNQFIAWVAQQEAFVFKDISFSLPKLIISYLLIFSFLALLKRYHVKRFAFVLISILLFQGVIIYEKFEVHGKHELMILHKSRGTIIIGQKAQRLVAWSTLDSLQQATDKTIIEHAVASTASMIQTDTLKNVYVHKNKTLLIVDRAGVYEIEGLHPDMVLLIESPKINLERLIKILQPKVIIADGSNYRSFAARWKNTCRLHKVPFHYTAENGGFIIAP</sequence>
<feature type="transmembrane region" description="Helical" evidence="6">
    <location>
        <begin position="288"/>
        <end position="311"/>
    </location>
</feature>
<evidence type="ECO:0000313" key="10">
    <source>
        <dbReference type="Proteomes" id="UP001596978"/>
    </source>
</evidence>
<feature type="transmembrane region" description="Helical" evidence="6">
    <location>
        <begin position="350"/>
        <end position="373"/>
    </location>
</feature>
<dbReference type="InterPro" id="IPR004477">
    <property type="entry name" value="ComEC_N"/>
</dbReference>
<dbReference type="PANTHER" id="PTHR30619">
    <property type="entry name" value="DNA INTERNALIZATION/COMPETENCE PROTEIN COMEC/REC2"/>
    <property type="match status" value="1"/>
</dbReference>
<keyword evidence="4 6" id="KW-1133">Transmembrane helix</keyword>
<feature type="transmembrane region" description="Helical" evidence="6">
    <location>
        <begin position="7"/>
        <end position="26"/>
    </location>
</feature>
<feature type="transmembrane region" description="Helical" evidence="6">
    <location>
        <begin position="57"/>
        <end position="78"/>
    </location>
</feature>
<accession>A0ABW3D509</accession>
<name>A0ABW3D509_9FLAO</name>